<evidence type="ECO:0000259" key="12">
    <source>
        <dbReference type="Pfam" id="PF17831"/>
    </source>
</evidence>
<dbReference type="PIRSF" id="PIRSF000156">
    <property type="entry name" value="Pyruvate_dh_E1"/>
    <property type="match status" value="1"/>
</dbReference>
<dbReference type="InterPro" id="IPR005474">
    <property type="entry name" value="Transketolase_N"/>
</dbReference>
<keyword evidence="10" id="KW-0479">Metal-binding</keyword>
<keyword evidence="14" id="KW-0808">Transferase</keyword>
<dbReference type="Gene3D" id="3.40.50.920">
    <property type="match status" value="1"/>
</dbReference>
<dbReference type="FunFam" id="3.40.50.970:FF:000011">
    <property type="entry name" value="Pyruvate dehydrogenase E1 component"/>
    <property type="match status" value="1"/>
</dbReference>
<comment type="catalytic activity">
    <reaction evidence="8 9">
        <text>N(6)-[(R)-lipoyl]-L-lysyl-[protein] + pyruvate + H(+) = N(6)-[(R)-S(8)-acetyldihydrolipoyl]-L-lysyl-[protein] + CO2</text>
        <dbReference type="Rhea" id="RHEA:19189"/>
        <dbReference type="Rhea" id="RHEA-COMP:10474"/>
        <dbReference type="Rhea" id="RHEA-COMP:10478"/>
        <dbReference type="ChEBI" id="CHEBI:15361"/>
        <dbReference type="ChEBI" id="CHEBI:15378"/>
        <dbReference type="ChEBI" id="CHEBI:16526"/>
        <dbReference type="ChEBI" id="CHEBI:83099"/>
        <dbReference type="ChEBI" id="CHEBI:83111"/>
        <dbReference type="EC" id="1.2.4.1"/>
    </reaction>
</comment>
<dbReference type="Pfam" id="PF17831">
    <property type="entry name" value="PDH_E1_M"/>
    <property type="match status" value="1"/>
</dbReference>
<dbReference type="SUPFAM" id="SSF52518">
    <property type="entry name" value="Thiamin diphosphate-binding fold (THDP-binding)"/>
    <property type="match status" value="2"/>
</dbReference>
<dbReference type="NCBIfam" id="TIGR00759">
    <property type="entry name" value="aceE"/>
    <property type="match status" value="1"/>
</dbReference>
<dbReference type="AlphaFoldDB" id="A0A0H5BWP6"/>
<dbReference type="RefSeq" id="WP_281263991.1">
    <property type="nucleotide sequence ID" value="NZ_LN774881.1"/>
</dbReference>
<dbReference type="PATRIC" id="fig|1594731.3.peg.127"/>
<dbReference type="SUPFAM" id="SSF52922">
    <property type="entry name" value="TK C-terminal domain-like"/>
    <property type="match status" value="1"/>
</dbReference>
<evidence type="ECO:0000256" key="10">
    <source>
        <dbReference type="PIRSR" id="PIRSR000156-1"/>
    </source>
</evidence>
<dbReference type="InterPro" id="IPR009014">
    <property type="entry name" value="Transketo_C/PFOR_II"/>
</dbReference>
<comment type="cofactor">
    <cofactor evidence="1 9">
        <name>thiamine diphosphate</name>
        <dbReference type="ChEBI" id="CHEBI:58937"/>
    </cofactor>
</comment>
<dbReference type="GO" id="GO:0016740">
    <property type="term" value="F:transferase activity"/>
    <property type="evidence" value="ECO:0007669"/>
    <property type="project" value="UniProtKB-KW"/>
</dbReference>
<dbReference type="Pfam" id="PF22613">
    <property type="entry name" value="Transketolase_C_1"/>
    <property type="match status" value="1"/>
</dbReference>
<dbReference type="GO" id="GO:0004739">
    <property type="term" value="F:pyruvate dehydrogenase (acetyl-transferring) activity"/>
    <property type="evidence" value="ECO:0007669"/>
    <property type="project" value="UniProtKB-EC"/>
</dbReference>
<dbReference type="EC" id="1.2.4.1" evidence="3 9"/>
<keyword evidence="5 9" id="KW-0560">Oxidoreductase</keyword>
<evidence type="ECO:0000256" key="8">
    <source>
        <dbReference type="ARBA" id="ARBA00051231"/>
    </source>
</evidence>
<name>A0A0H5BWP6_9ENTR</name>
<dbReference type="STRING" id="1594731.WEOB_139"/>
<evidence type="ECO:0000256" key="9">
    <source>
        <dbReference type="PIRNR" id="PIRNR000156"/>
    </source>
</evidence>
<evidence type="ECO:0000256" key="6">
    <source>
        <dbReference type="ARBA" id="ARBA00023052"/>
    </source>
</evidence>
<comment type="function">
    <text evidence="2 9">Component of the pyruvate dehydrogenase (PDH) complex, that catalyzes the overall conversion of pyruvate to acetyl-CoA and CO(2).</text>
</comment>
<evidence type="ECO:0000313" key="15">
    <source>
        <dbReference type="Proteomes" id="UP000242753"/>
    </source>
</evidence>
<evidence type="ECO:0000256" key="7">
    <source>
        <dbReference type="ARBA" id="ARBA00023317"/>
    </source>
</evidence>
<dbReference type="InterPro" id="IPR029061">
    <property type="entry name" value="THDP-binding"/>
</dbReference>
<feature type="binding site" evidence="10">
    <location>
        <position position="232"/>
    </location>
    <ligand>
        <name>Mg(2+)</name>
        <dbReference type="ChEBI" id="CHEBI:18420"/>
    </ligand>
</feature>
<dbReference type="PANTHER" id="PTHR43825:SF3">
    <property type="entry name" value="PYRUVATE DEHYDROGENASE E1 COMPONENT"/>
    <property type="match status" value="1"/>
</dbReference>
<evidence type="ECO:0000256" key="5">
    <source>
        <dbReference type="ARBA" id="ARBA00023002"/>
    </source>
</evidence>
<evidence type="ECO:0000256" key="4">
    <source>
        <dbReference type="ARBA" id="ARBA00017172"/>
    </source>
</evidence>
<dbReference type="Pfam" id="PF00456">
    <property type="entry name" value="Transketolase_N"/>
    <property type="match status" value="1"/>
</dbReference>
<dbReference type="FunFam" id="3.40.50.970:FF:000009">
    <property type="entry name" value="Pyruvate dehydrogenase E1 component"/>
    <property type="match status" value="1"/>
</dbReference>
<dbReference type="KEGG" id="wca:WEOB_139"/>
<dbReference type="InterPro" id="IPR004660">
    <property type="entry name" value="PDH_E1"/>
</dbReference>
<evidence type="ECO:0000256" key="3">
    <source>
        <dbReference type="ARBA" id="ARBA00012281"/>
    </source>
</evidence>
<feature type="binding site" evidence="10">
    <location>
        <position position="264"/>
    </location>
    <ligand>
        <name>Mg(2+)</name>
        <dbReference type="ChEBI" id="CHEBI:18420"/>
    </ligand>
</feature>
<accession>A0A0H5BWP6</accession>
<feature type="domain" description="Transketolase N-terminal" evidence="11">
    <location>
        <begin position="135"/>
        <end position="296"/>
    </location>
</feature>
<keyword evidence="10" id="KW-0460">Magnesium</keyword>
<dbReference type="InterPro" id="IPR041621">
    <property type="entry name" value="PDH_E1_M"/>
</dbReference>
<dbReference type="InterPro" id="IPR035807">
    <property type="entry name" value="PDC_E1_N"/>
</dbReference>
<dbReference type="Proteomes" id="UP000242753">
    <property type="component" value="Chromosome I"/>
</dbReference>
<gene>
    <name evidence="14" type="primary">aceE</name>
    <name evidence="14" type="ORF">WEOB_139</name>
</gene>
<feature type="binding site" evidence="10">
    <location>
        <position position="262"/>
    </location>
    <ligand>
        <name>Mg(2+)</name>
        <dbReference type="ChEBI" id="CHEBI:18420"/>
    </ligand>
</feature>
<comment type="cofactor">
    <cofactor evidence="10">
        <name>Mg(2+)</name>
        <dbReference type="ChEBI" id="CHEBI:18420"/>
    </cofactor>
</comment>
<evidence type="ECO:0000259" key="13">
    <source>
        <dbReference type="Pfam" id="PF22613"/>
    </source>
</evidence>
<evidence type="ECO:0000256" key="1">
    <source>
        <dbReference type="ARBA" id="ARBA00001964"/>
    </source>
</evidence>
<feature type="domain" description="Pyruvate dehydrogenase E1 component middle" evidence="12">
    <location>
        <begin position="478"/>
        <end position="703"/>
    </location>
</feature>
<proteinExistence type="predicted"/>
<keyword evidence="6 9" id="KW-0786">Thiamine pyrophosphate</keyword>
<dbReference type="PANTHER" id="PTHR43825">
    <property type="entry name" value="PYRUVATE DEHYDROGENASE E1 COMPONENT"/>
    <property type="match status" value="1"/>
</dbReference>
<dbReference type="CDD" id="cd02017">
    <property type="entry name" value="TPP_E1_EcPDC_like"/>
    <property type="match status" value="1"/>
</dbReference>
<keyword evidence="7 9" id="KW-0670">Pyruvate</keyword>
<protein>
    <recommendedName>
        <fullName evidence="4 9">Pyruvate dehydrogenase E1 component</fullName>
        <ecNumber evidence="3 9">1.2.4.1</ecNumber>
    </recommendedName>
</protein>
<dbReference type="InterPro" id="IPR051157">
    <property type="entry name" value="PDH/Transketolase"/>
</dbReference>
<evidence type="ECO:0000256" key="2">
    <source>
        <dbReference type="ARBA" id="ARBA00003157"/>
    </source>
</evidence>
<dbReference type="Gene3D" id="3.40.50.970">
    <property type="match status" value="2"/>
</dbReference>
<dbReference type="GO" id="GO:0000287">
    <property type="term" value="F:magnesium ion binding"/>
    <property type="evidence" value="ECO:0007669"/>
    <property type="project" value="UniProtKB-ARBA"/>
</dbReference>
<dbReference type="EMBL" id="LN774881">
    <property type="protein sequence ID" value="CEN32093.1"/>
    <property type="molecule type" value="Genomic_DNA"/>
</dbReference>
<evidence type="ECO:0000313" key="14">
    <source>
        <dbReference type="EMBL" id="CEN32093.1"/>
    </source>
</evidence>
<keyword evidence="15" id="KW-1185">Reference proteome</keyword>
<reference evidence="15" key="1">
    <citation type="submission" date="2015-01" db="EMBL/GenBank/DDBJ databases">
        <authorList>
            <person name="Manzano-Marin A."/>
            <person name="Manzano-Marin A."/>
        </authorList>
    </citation>
    <scope>NUCLEOTIDE SEQUENCE [LARGE SCALE GENOMIC DNA]</scope>
    <source>
        <strain evidence="15">obscurior</strain>
    </source>
</reference>
<sequence>MFNFFRSNNDVDPKETYDWILSIESVIREEGMDRAKFLLDKITRKVYGEKFSFRKNVSSYINTISSNEESQYPGNLEIERRIRSIIRWNAIMIVLRASKKNLDLGGHISSFQSCATIYDVCFNHFFQGREEKNGGDLVYFQGHVSPGIYSRAFLEERLTEEQLDNFRQETGETSGLSSYPHPRLMPEFWQFPTVSMGLGAISAIYQAKFLKYLEYRSLKCTSTRKVYVFLGDGEMDEPESKGALTVAAREKLDNLIFIINCNLQRLDGPVFGNGKIINELEGVFRGSGWEVIKVIWGGAWDSLLKKDITGKLVKLMNETIDGDYQRLSSFGASYIRKNFFGKYKETLSLIQDMSDEEILMLNRGGHDSKKIFSALNKAHSVVGKPVVILMHTIKGYGLSDIAEGMNIAHQVKQIDVYGLRKFRDRFNLHDVVSDQDILSLSYVKLAKSSKEYAYLRNCRKVLHGFVPIRLNKFTNLLELPKLDCFNSLLYGKGRKFSTTMAFVRILNILLSDGCIKKRIVPIIADEARTFGMEGLFKKVGIYSSCGQKYTPQDREKLIYYKEDKSGQILQEGISELGAFSSWLAAATSYSTSNFLMIPFYVFYSMFGFQRIGDLCWAAGDQQARGFLIGGTSGRTTLNGEGLQHGDGHSHIYSLTIPNCVSYNPAYAYELAVIIHNGIHRMYGENSENIYYYITTLNENYCMPDIPKFSEEGICKGIYKLEEFVGNVEKVQLLGSGSILQHVREAAKVLLKDYNISSDVYSVTSFSELARNAQDCERWNMLHPTEVPKVSYIRKVMNNAPIVVSTDYMKIFAEQIGKFVPTNLFYVLGTDGFGRSDSRRKLRRYFEIDTSYIVIASLYVLVKFGSINSDILVSAINRFKIDIDKINPRLL</sequence>
<feature type="domain" description="Transketolase-like C-terminal" evidence="13">
    <location>
        <begin position="716"/>
        <end position="848"/>
    </location>
</feature>
<evidence type="ECO:0000259" key="11">
    <source>
        <dbReference type="Pfam" id="PF00456"/>
    </source>
</evidence>
<dbReference type="InterPro" id="IPR055152">
    <property type="entry name" value="Transketolase-like_C_2"/>
</dbReference>
<organism evidence="14 15">
    <name type="scientific">Candidatus Westeberhardia cardiocondylae</name>
    <dbReference type="NCBI Taxonomy" id="1594731"/>
    <lineage>
        <taxon>Bacteria</taxon>
        <taxon>Pseudomonadati</taxon>
        <taxon>Pseudomonadota</taxon>
        <taxon>Gammaproteobacteria</taxon>
        <taxon>Enterobacterales</taxon>
        <taxon>Enterobacteriaceae</taxon>
        <taxon>ant endosymbionts</taxon>
        <taxon>Candidatus Westeberhardia</taxon>
    </lineage>
</organism>